<feature type="region of interest" description="Disordered" evidence="1">
    <location>
        <begin position="37"/>
        <end position="61"/>
    </location>
</feature>
<accession>A0A382DJG2</accession>
<evidence type="ECO:0000313" key="2">
    <source>
        <dbReference type="EMBL" id="SVB38538.1"/>
    </source>
</evidence>
<protein>
    <submittedName>
        <fullName evidence="2">Uncharacterized protein</fullName>
    </submittedName>
</protein>
<feature type="non-terminal residue" evidence="2">
    <location>
        <position position="61"/>
    </location>
</feature>
<dbReference type="EMBL" id="UINC01039690">
    <property type="protein sequence ID" value="SVB38538.1"/>
    <property type="molecule type" value="Genomic_DNA"/>
</dbReference>
<feature type="compositionally biased region" description="Polar residues" evidence="1">
    <location>
        <begin position="1"/>
        <end position="12"/>
    </location>
</feature>
<feature type="compositionally biased region" description="Polar residues" evidence="1">
    <location>
        <begin position="51"/>
        <end position="61"/>
    </location>
</feature>
<feature type="non-terminal residue" evidence="2">
    <location>
        <position position="1"/>
    </location>
</feature>
<gene>
    <name evidence="2" type="ORF">METZ01_LOCUS191392</name>
</gene>
<evidence type="ECO:0000256" key="1">
    <source>
        <dbReference type="SAM" id="MobiDB-lite"/>
    </source>
</evidence>
<organism evidence="2">
    <name type="scientific">marine metagenome</name>
    <dbReference type="NCBI Taxonomy" id="408172"/>
    <lineage>
        <taxon>unclassified sequences</taxon>
        <taxon>metagenomes</taxon>
        <taxon>ecological metagenomes</taxon>
    </lineage>
</organism>
<dbReference type="AlphaFoldDB" id="A0A382DJG2"/>
<proteinExistence type="predicted"/>
<reference evidence="2" key="1">
    <citation type="submission" date="2018-05" db="EMBL/GenBank/DDBJ databases">
        <authorList>
            <person name="Lanie J.A."/>
            <person name="Ng W.-L."/>
            <person name="Kazmierczak K.M."/>
            <person name="Andrzejewski T.M."/>
            <person name="Davidsen T.M."/>
            <person name="Wayne K.J."/>
            <person name="Tettelin H."/>
            <person name="Glass J.I."/>
            <person name="Rusch D."/>
            <person name="Podicherti R."/>
            <person name="Tsui H.-C.T."/>
            <person name="Winkler M.E."/>
        </authorList>
    </citation>
    <scope>NUCLEOTIDE SEQUENCE</scope>
</reference>
<feature type="region of interest" description="Disordered" evidence="1">
    <location>
        <begin position="1"/>
        <end position="21"/>
    </location>
</feature>
<sequence length="61" mass="6700">RLDRTMTPNRSGLLTEAGWPSSDTKAVGPWYFSSPYPPGRSHRPVCPGSHLTGSTHRQPPN</sequence>
<name>A0A382DJG2_9ZZZZ</name>